<keyword evidence="2" id="KW-0862">Zinc</keyword>
<evidence type="ECO:0000256" key="1">
    <source>
        <dbReference type="ARBA" id="ARBA00022723"/>
    </source>
</evidence>
<keyword evidence="6" id="KW-0539">Nucleus</keyword>
<evidence type="ECO:0000256" key="8">
    <source>
        <dbReference type="SAM" id="MobiDB-lite"/>
    </source>
</evidence>
<dbReference type="GO" id="GO:0008270">
    <property type="term" value="F:zinc ion binding"/>
    <property type="evidence" value="ECO:0007669"/>
    <property type="project" value="InterPro"/>
</dbReference>
<evidence type="ECO:0000256" key="3">
    <source>
        <dbReference type="ARBA" id="ARBA00023015"/>
    </source>
</evidence>
<dbReference type="STRING" id="2070753.A0A3A2ZUP4"/>
<dbReference type="Pfam" id="PF04082">
    <property type="entry name" value="Fungal_trans"/>
    <property type="match status" value="1"/>
</dbReference>
<protein>
    <submittedName>
        <fullName evidence="10">Transcription factor</fullName>
    </submittedName>
</protein>
<evidence type="ECO:0000259" key="9">
    <source>
        <dbReference type="SMART" id="SM00906"/>
    </source>
</evidence>
<evidence type="ECO:0000256" key="5">
    <source>
        <dbReference type="ARBA" id="ARBA00023163"/>
    </source>
</evidence>
<dbReference type="CDD" id="cd12148">
    <property type="entry name" value="fungal_TF_MHR"/>
    <property type="match status" value="1"/>
</dbReference>
<dbReference type="GO" id="GO:0005634">
    <property type="term" value="C:nucleus"/>
    <property type="evidence" value="ECO:0007669"/>
    <property type="project" value="TreeGrafter"/>
</dbReference>
<sequence length="730" mass="81573">MSLQGILTTEPERRRRRPPVQKPCSNCLRSKNDHCVYDGISPPPPERRPDPGQRASAQPEAHHRAMSMVAYSTGPSTPEIQTSVREVESLRFKVKQLEDQLSTVTQRSVASSVSSPNLNISTTKSHLAGTFHLHSEGSSTGPSAIISRAMMHKSRLFGQSYWMNGSSQFFDILEAIEPFLQKDTSSVRLNLQKCKWLGKVIKSGRNPASPTLLTSSLPGKDITDTLVDTYLRTIETVYRILHIPSFRKDYEAYWTSTASADMTFLVQLKLVLSIGAAMYDDRFSLRASAILWIYEAQTWISGLDFKPRLNIQFLQTSLLLLLARQIVGVDEGFIWISVGELIRTAIHMGLHRDPLYLPKRTTFIGEMRRRLWNTIIELTLQTSMESGGPPLISLDDFDTHPPGNFDDDEIMAENSMSKPEEIFTQMSIALALREMFPLRLVIAKSLNGIGDYSAYEETLRLDTELRKLYKSVCQTVQRRGFSSASSPSQFQIRTLDFLIRRYQLALHMPFIAPAMHETAYAFSRKVVVESALKIWSIVYPSSSVMVASSHGEAAPSGADDLVRLAFCGSGPFRTTSIQACFLIAAELKTQLQEDDSLGPVTLRRDLLSVLDDAKNWNLQCIEAGETNIKGYLFMCMIAAQIGGLVQGLQKDQFPEVLVKAADDAMARCLPLLEEKVAQNQDTSGLSYDGMVDTPSDAFLDLIGDWNFMIPDNEFGSGAIEPTNWVYNGFI</sequence>
<evidence type="ECO:0000313" key="11">
    <source>
        <dbReference type="Proteomes" id="UP000266188"/>
    </source>
</evidence>
<dbReference type="SMART" id="SM00906">
    <property type="entry name" value="Fungal_trans"/>
    <property type="match status" value="1"/>
</dbReference>
<proteinExistence type="predicted"/>
<feature type="region of interest" description="Disordered" evidence="8">
    <location>
        <begin position="1"/>
        <end position="64"/>
    </location>
</feature>
<keyword evidence="1" id="KW-0479">Metal-binding</keyword>
<dbReference type="EMBL" id="MVGC01000013">
    <property type="protein sequence ID" value="RJE26878.1"/>
    <property type="molecule type" value="Genomic_DNA"/>
</dbReference>
<keyword evidence="11" id="KW-1185">Reference proteome</keyword>
<keyword evidence="7" id="KW-0175">Coiled coil</keyword>
<dbReference type="OrthoDB" id="4337792at2759"/>
<dbReference type="GO" id="GO:0006351">
    <property type="term" value="P:DNA-templated transcription"/>
    <property type="evidence" value="ECO:0007669"/>
    <property type="project" value="InterPro"/>
</dbReference>
<dbReference type="GO" id="GO:0000978">
    <property type="term" value="F:RNA polymerase II cis-regulatory region sequence-specific DNA binding"/>
    <property type="evidence" value="ECO:0007669"/>
    <property type="project" value="TreeGrafter"/>
</dbReference>
<organism evidence="10 11">
    <name type="scientific">Aspergillus sclerotialis</name>
    <dbReference type="NCBI Taxonomy" id="2070753"/>
    <lineage>
        <taxon>Eukaryota</taxon>
        <taxon>Fungi</taxon>
        <taxon>Dikarya</taxon>
        <taxon>Ascomycota</taxon>
        <taxon>Pezizomycotina</taxon>
        <taxon>Eurotiomycetes</taxon>
        <taxon>Eurotiomycetidae</taxon>
        <taxon>Eurotiales</taxon>
        <taxon>Aspergillaceae</taxon>
        <taxon>Aspergillus</taxon>
        <taxon>Aspergillus subgen. Polypaecilum</taxon>
    </lineage>
</organism>
<feature type="domain" description="Xylanolytic transcriptional activator regulatory" evidence="9">
    <location>
        <begin position="334"/>
        <end position="408"/>
    </location>
</feature>
<evidence type="ECO:0000256" key="6">
    <source>
        <dbReference type="ARBA" id="ARBA00023242"/>
    </source>
</evidence>
<keyword evidence="5" id="KW-0804">Transcription</keyword>
<reference evidence="11" key="1">
    <citation type="submission" date="2017-02" db="EMBL/GenBank/DDBJ databases">
        <authorList>
            <person name="Tafer H."/>
            <person name="Lopandic K."/>
        </authorList>
    </citation>
    <scope>NUCLEOTIDE SEQUENCE [LARGE SCALE GENOMIC DNA]</scope>
    <source>
        <strain evidence="11">CBS 366.77</strain>
    </source>
</reference>
<evidence type="ECO:0000256" key="4">
    <source>
        <dbReference type="ARBA" id="ARBA00023125"/>
    </source>
</evidence>
<evidence type="ECO:0000256" key="2">
    <source>
        <dbReference type="ARBA" id="ARBA00022833"/>
    </source>
</evidence>
<feature type="coiled-coil region" evidence="7">
    <location>
        <begin position="80"/>
        <end position="107"/>
    </location>
</feature>
<dbReference type="PANTHER" id="PTHR31944:SF131">
    <property type="entry name" value="HEME-RESPONSIVE ZINC FINGER TRANSCRIPTION FACTOR HAP1"/>
    <property type="match status" value="1"/>
</dbReference>
<keyword evidence="4" id="KW-0238">DNA-binding</keyword>
<dbReference type="InterPro" id="IPR051430">
    <property type="entry name" value="Fungal_TF_Env_Response"/>
</dbReference>
<dbReference type="InterPro" id="IPR007219">
    <property type="entry name" value="XnlR_reg_dom"/>
</dbReference>
<keyword evidence="3" id="KW-0805">Transcription regulation</keyword>
<name>A0A3A2ZUP4_9EURO</name>
<accession>A0A3A2ZUP4</accession>
<dbReference type="PANTHER" id="PTHR31944">
    <property type="entry name" value="HEME-RESPONSIVE ZINC FINGER TRANSCRIPTION FACTOR HAP1"/>
    <property type="match status" value="1"/>
</dbReference>
<evidence type="ECO:0000313" key="10">
    <source>
        <dbReference type="EMBL" id="RJE26878.1"/>
    </source>
</evidence>
<comment type="caution">
    <text evidence="10">The sequence shown here is derived from an EMBL/GenBank/DDBJ whole genome shotgun (WGS) entry which is preliminary data.</text>
</comment>
<gene>
    <name evidence="10" type="ORF">PHISCL_00790</name>
</gene>
<dbReference type="AlphaFoldDB" id="A0A3A2ZUP4"/>
<dbReference type="Proteomes" id="UP000266188">
    <property type="component" value="Unassembled WGS sequence"/>
</dbReference>
<evidence type="ECO:0000256" key="7">
    <source>
        <dbReference type="SAM" id="Coils"/>
    </source>
</evidence>
<dbReference type="GO" id="GO:0001228">
    <property type="term" value="F:DNA-binding transcription activator activity, RNA polymerase II-specific"/>
    <property type="evidence" value="ECO:0007669"/>
    <property type="project" value="TreeGrafter"/>
</dbReference>